<protein>
    <recommendedName>
        <fullName evidence="5">Hydrophobin</fullName>
    </recommendedName>
</protein>
<name>A0A367L8Z1_9HYPO</name>
<gene>
    <name evidence="3" type="ORF">L249_5203</name>
</gene>
<evidence type="ECO:0000313" key="3">
    <source>
        <dbReference type="EMBL" id="RCI10887.1"/>
    </source>
</evidence>
<feature type="compositionally biased region" description="Polar residues" evidence="1">
    <location>
        <begin position="135"/>
        <end position="145"/>
    </location>
</feature>
<reference evidence="3 4" key="1">
    <citation type="journal article" date="2015" name="BMC Genomics">
        <title>Insights from the genome of Ophiocordyceps polyrhachis-furcata to pathogenicity and host specificity in insect fungi.</title>
        <authorList>
            <person name="Wichadakul D."/>
            <person name="Kobmoo N."/>
            <person name="Ingsriswang S."/>
            <person name="Tangphatsornruang S."/>
            <person name="Chantasingh D."/>
            <person name="Luangsa-ard J.J."/>
            <person name="Eurwilaichitr L."/>
        </authorList>
    </citation>
    <scope>NUCLEOTIDE SEQUENCE [LARGE SCALE GENOMIC DNA]</scope>
    <source>
        <strain evidence="3 4">BCC 54312</strain>
    </source>
</reference>
<keyword evidence="4" id="KW-1185">Reference proteome</keyword>
<dbReference type="EMBL" id="LKCN02000011">
    <property type="protein sequence ID" value="RCI10887.1"/>
    <property type="molecule type" value="Genomic_DNA"/>
</dbReference>
<dbReference type="OrthoDB" id="8115477at2759"/>
<comment type="caution">
    <text evidence="3">The sequence shown here is derived from an EMBL/GenBank/DDBJ whole genome shotgun (WGS) entry which is preliminary data.</text>
</comment>
<dbReference type="AlphaFoldDB" id="A0A367L8Z1"/>
<keyword evidence="2" id="KW-0732">Signal</keyword>
<evidence type="ECO:0000256" key="1">
    <source>
        <dbReference type="SAM" id="MobiDB-lite"/>
    </source>
</evidence>
<organism evidence="3 4">
    <name type="scientific">Ophiocordyceps polyrhachis-furcata BCC 54312</name>
    <dbReference type="NCBI Taxonomy" id="1330021"/>
    <lineage>
        <taxon>Eukaryota</taxon>
        <taxon>Fungi</taxon>
        <taxon>Dikarya</taxon>
        <taxon>Ascomycota</taxon>
        <taxon>Pezizomycotina</taxon>
        <taxon>Sordariomycetes</taxon>
        <taxon>Hypocreomycetidae</taxon>
        <taxon>Hypocreales</taxon>
        <taxon>Ophiocordycipitaceae</taxon>
        <taxon>Ophiocordyceps</taxon>
    </lineage>
</organism>
<feature type="signal peptide" evidence="2">
    <location>
        <begin position="1"/>
        <end position="18"/>
    </location>
</feature>
<feature type="chain" id="PRO_5016645166" description="Hydrophobin" evidence="2">
    <location>
        <begin position="19"/>
        <end position="217"/>
    </location>
</feature>
<evidence type="ECO:0008006" key="5">
    <source>
        <dbReference type="Google" id="ProtNLM"/>
    </source>
</evidence>
<feature type="region of interest" description="Disordered" evidence="1">
    <location>
        <begin position="130"/>
        <end position="150"/>
    </location>
</feature>
<evidence type="ECO:0000313" key="4">
    <source>
        <dbReference type="Proteomes" id="UP000253664"/>
    </source>
</evidence>
<proteinExistence type="predicted"/>
<sequence length="217" mass="23846">MKCFAALSVLALAIGATAAPLEDNRYDDRFENKGFEAKGYEAKSYEAKGYEARGYDNGYRGRGRGYERGLENYYGPGYGYGPGNGHGRPREYKRAVQDKQAGYDRHWAPYHGRDYDGDYIGHERYDPTGDYEDNFNGNSRDTIGNSRDVVGNRGDTNGNRGDVCSAKSQQQVCCNGGLSCLVQLLGAPCETTAYCCDTHSGPGTAVNLNLLNCLKLH</sequence>
<accession>A0A367L8Z1</accession>
<dbReference type="Proteomes" id="UP000253664">
    <property type="component" value="Unassembled WGS sequence"/>
</dbReference>
<evidence type="ECO:0000256" key="2">
    <source>
        <dbReference type="SAM" id="SignalP"/>
    </source>
</evidence>